<dbReference type="PaxDb" id="4097-A0A1S4DK17"/>
<organism evidence="1">
    <name type="scientific">Nicotiana tabacum</name>
    <name type="common">Common tobacco</name>
    <dbReference type="NCBI Taxonomy" id="4097"/>
    <lineage>
        <taxon>Eukaryota</taxon>
        <taxon>Viridiplantae</taxon>
        <taxon>Streptophyta</taxon>
        <taxon>Embryophyta</taxon>
        <taxon>Tracheophyta</taxon>
        <taxon>Spermatophyta</taxon>
        <taxon>Magnoliopsida</taxon>
        <taxon>eudicotyledons</taxon>
        <taxon>Gunneridae</taxon>
        <taxon>Pentapetalae</taxon>
        <taxon>asterids</taxon>
        <taxon>lamiids</taxon>
        <taxon>Solanales</taxon>
        <taxon>Solanaceae</taxon>
        <taxon>Nicotianoideae</taxon>
        <taxon>Nicotianeae</taxon>
        <taxon>Nicotiana</taxon>
    </lineage>
</organism>
<proteinExistence type="predicted"/>
<dbReference type="KEGG" id="nta:107830537"/>
<evidence type="ECO:0008006" key="2">
    <source>
        <dbReference type="Google" id="ProtNLM"/>
    </source>
</evidence>
<dbReference type="PANTHER" id="PTHR46238">
    <property type="entry name" value="REVERSE TRANSCRIPTASE DOMAIN-CONTAINING PROTEIN"/>
    <property type="match status" value="1"/>
</dbReference>
<reference evidence="1" key="1">
    <citation type="submission" date="2025-08" db="UniProtKB">
        <authorList>
            <consortium name="RefSeq"/>
        </authorList>
    </citation>
    <scope>IDENTIFICATION</scope>
</reference>
<accession>A0A1S4DK17</accession>
<dbReference type="STRING" id="4097.A0A1S4DK17"/>
<evidence type="ECO:0000313" key="1">
    <source>
        <dbReference type="RefSeq" id="XP_016513619.1"/>
    </source>
</evidence>
<name>A0A1S4DK17_TOBAC</name>
<protein>
    <recommendedName>
        <fullName evidence="2">Reverse transcriptase domain-containing protein</fullName>
    </recommendedName>
</protein>
<dbReference type="RefSeq" id="XP_016513619.1">
    <property type="nucleotide sequence ID" value="XM_016658133.1"/>
</dbReference>
<dbReference type="AlphaFoldDB" id="A0A1S4DK17"/>
<dbReference type="PANTHER" id="PTHR46238:SF8">
    <property type="entry name" value="ENDONUCLEASE_EXONUCLEASE_PHOSPHATASE DOMAIN-CONTAINING PROTEIN"/>
    <property type="match status" value="1"/>
</dbReference>
<gene>
    <name evidence="1" type="primary">LOC107830537</name>
</gene>
<dbReference type="OrthoDB" id="10014409at2759"/>
<sequence length="158" mass="17708">MAMDALTHYIQEEVSWCMLFADYIVLIDKTRGGVNERLEVWRQTLESKGFKLSMTKTEYVECKSSGVSGESDMDVRLASQVIPKKGSFKYLGSVIQGVGEIDEDLPHHRGGWWIKWRLASGFLCDKNMPTELKGLPKIVELRPPVGDEDLPADSSASV</sequence>